<reference evidence="1" key="1">
    <citation type="submission" date="2013-08" db="EMBL/GenBank/DDBJ databases">
        <authorList>
            <person name="Mendez C."/>
            <person name="Richter M."/>
            <person name="Ferrer M."/>
            <person name="Sanchez J."/>
        </authorList>
    </citation>
    <scope>NUCLEOTIDE SEQUENCE</scope>
</reference>
<sequence length="80" mass="9276">MINNKNYKILIDAFRSHTKLSIIMILTQKGKMTVTQMSKFLGTTRSNLYQAVSELTSLDIIEIAEIKSRKKLYREILPDQ</sequence>
<gene>
    <name evidence="1" type="ORF">B1A_12199</name>
</gene>
<name>T1ACN2_9ZZZZ</name>
<reference evidence="1" key="2">
    <citation type="journal article" date="2014" name="ISME J.">
        <title>Microbial stratification in low pH oxic and suboxic macroscopic growths along an acid mine drainage.</title>
        <authorList>
            <person name="Mendez-Garcia C."/>
            <person name="Mesa V."/>
            <person name="Sprenger R.R."/>
            <person name="Richter M."/>
            <person name="Diez M.S."/>
            <person name="Solano J."/>
            <person name="Bargiela R."/>
            <person name="Golyshina O.V."/>
            <person name="Manteca A."/>
            <person name="Ramos J.L."/>
            <person name="Gallego J.R."/>
            <person name="Llorente I."/>
            <person name="Martins Dos Santos V.A."/>
            <person name="Jensen O.N."/>
            <person name="Pelaez A.I."/>
            <person name="Sanchez J."/>
            <person name="Ferrer M."/>
        </authorList>
    </citation>
    <scope>NUCLEOTIDE SEQUENCE</scope>
</reference>
<dbReference type="InterPro" id="IPR011991">
    <property type="entry name" value="ArsR-like_HTH"/>
</dbReference>
<organism evidence="1">
    <name type="scientific">mine drainage metagenome</name>
    <dbReference type="NCBI Taxonomy" id="410659"/>
    <lineage>
        <taxon>unclassified sequences</taxon>
        <taxon>metagenomes</taxon>
        <taxon>ecological metagenomes</taxon>
    </lineage>
</organism>
<comment type="caution">
    <text evidence="1">The sequence shown here is derived from an EMBL/GenBank/DDBJ whole genome shotgun (WGS) entry which is preliminary data.</text>
</comment>
<dbReference type="EMBL" id="AUZX01008825">
    <property type="protein sequence ID" value="EQD54398.1"/>
    <property type="molecule type" value="Genomic_DNA"/>
</dbReference>
<dbReference type="SUPFAM" id="SSF46785">
    <property type="entry name" value="Winged helix' DNA-binding domain"/>
    <property type="match status" value="1"/>
</dbReference>
<evidence type="ECO:0000313" key="1">
    <source>
        <dbReference type="EMBL" id="EQD54398.1"/>
    </source>
</evidence>
<dbReference type="CDD" id="cd00090">
    <property type="entry name" value="HTH_ARSR"/>
    <property type="match status" value="1"/>
</dbReference>
<dbReference type="InterPro" id="IPR036388">
    <property type="entry name" value="WH-like_DNA-bd_sf"/>
</dbReference>
<dbReference type="InterPro" id="IPR036390">
    <property type="entry name" value="WH_DNA-bd_sf"/>
</dbReference>
<proteinExistence type="predicted"/>
<dbReference type="Gene3D" id="1.10.10.10">
    <property type="entry name" value="Winged helix-like DNA-binding domain superfamily/Winged helix DNA-binding domain"/>
    <property type="match status" value="1"/>
</dbReference>
<protein>
    <submittedName>
        <fullName evidence="1">Transcription regulator</fullName>
    </submittedName>
</protein>
<accession>T1ACN2</accession>
<dbReference type="AlphaFoldDB" id="T1ACN2"/>